<comment type="cofactor">
    <cofactor evidence="1">
        <name>Mg(2+)</name>
        <dbReference type="ChEBI" id="CHEBI:18420"/>
    </cofactor>
</comment>
<evidence type="ECO:0000313" key="7">
    <source>
        <dbReference type="Proteomes" id="UP001500552"/>
    </source>
</evidence>
<proteinExistence type="predicted"/>
<evidence type="ECO:0000256" key="1">
    <source>
        <dbReference type="ARBA" id="ARBA00001946"/>
    </source>
</evidence>
<keyword evidence="3" id="KW-0378">Hydrolase</keyword>
<sequence>MDALTKLGLSKGTKLLIIHADDAGLSHAENSATIAALKAGTVNSYSIMTTCPWFKEVADFALEKDEFDYGVHLTLTCEWKNYKWGPILSKTEVPSLVNSQGNFYSSRDDFKKHATAEDVKRELHAQIEKAYDLGLNPTHLDSHMYTLGLKSEFLEAYKEIGAEYKLPVFLNRQLIEDCGLNADQCLNERDFVIDNVVLGDYEVFKNGGLYDFYDSSLDKLVEGVNIVLIHPAFDTQEMQGVTIEHPNFGSEWRQIDYDYFTSQKCKQKIIDNGIQLITWKEIKSVLY</sequence>
<dbReference type="PANTHER" id="PTHR31609">
    <property type="entry name" value="YDJC DEACETYLASE FAMILY MEMBER"/>
    <property type="match status" value="1"/>
</dbReference>
<evidence type="ECO:0000256" key="4">
    <source>
        <dbReference type="ARBA" id="ARBA00022842"/>
    </source>
</evidence>
<dbReference type="EMBL" id="BAABHC010000010">
    <property type="protein sequence ID" value="GAA4431295.1"/>
    <property type="molecule type" value="Genomic_DNA"/>
</dbReference>
<keyword evidence="4" id="KW-0460">Magnesium</keyword>
<dbReference type="PANTHER" id="PTHR31609:SF1">
    <property type="entry name" value="CARBOHYDRATE DEACETYLASE"/>
    <property type="match status" value="1"/>
</dbReference>
<dbReference type="CDD" id="cd10802">
    <property type="entry name" value="YdjC_TTHB029_like"/>
    <property type="match status" value="1"/>
</dbReference>
<dbReference type="InterPro" id="IPR011330">
    <property type="entry name" value="Glyco_hydro/deAcase_b/a-brl"/>
</dbReference>
<evidence type="ECO:0000256" key="3">
    <source>
        <dbReference type="ARBA" id="ARBA00022801"/>
    </source>
</evidence>
<dbReference type="Pfam" id="PF04794">
    <property type="entry name" value="YdjC"/>
    <property type="match status" value="1"/>
</dbReference>
<name>A0ABP8LLU0_9BACT</name>
<dbReference type="RefSeq" id="WP_345158539.1">
    <property type="nucleotide sequence ID" value="NZ_BAABHC010000010.1"/>
</dbReference>
<dbReference type="Gene3D" id="3.20.20.370">
    <property type="entry name" value="Glycoside hydrolase/deacetylase"/>
    <property type="match status" value="1"/>
</dbReference>
<accession>A0ABP8LLU0</accession>
<gene>
    <name evidence="6" type="primary">chbG</name>
    <name evidence="6" type="ORF">GCM10023188_18680</name>
</gene>
<evidence type="ECO:0000313" key="6">
    <source>
        <dbReference type="EMBL" id="GAA4431295.1"/>
    </source>
</evidence>
<comment type="caution">
    <text evidence="6">The sequence shown here is derived from an EMBL/GenBank/DDBJ whole genome shotgun (WGS) entry which is preliminary data.</text>
</comment>
<evidence type="ECO:0000256" key="2">
    <source>
        <dbReference type="ARBA" id="ARBA00022723"/>
    </source>
</evidence>
<dbReference type="Proteomes" id="UP001500552">
    <property type="component" value="Unassembled WGS sequence"/>
</dbReference>
<keyword evidence="7" id="KW-1185">Reference proteome</keyword>
<dbReference type="SUPFAM" id="SSF88713">
    <property type="entry name" value="Glycoside hydrolase/deacetylase"/>
    <property type="match status" value="1"/>
</dbReference>
<evidence type="ECO:0000256" key="5">
    <source>
        <dbReference type="ARBA" id="ARBA00023277"/>
    </source>
</evidence>
<organism evidence="6 7">
    <name type="scientific">Pontibacter saemangeumensis</name>
    <dbReference type="NCBI Taxonomy" id="1084525"/>
    <lineage>
        <taxon>Bacteria</taxon>
        <taxon>Pseudomonadati</taxon>
        <taxon>Bacteroidota</taxon>
        <taxon>Cytophagia</taxon>
        <taxon>Cytophagales</taxon>
        <taxon>Hymenobacteraceae</taxon>
        <taxon>Pontibacter</taxon>
    </lineage>
</organism>
<keyword evidence="5" id="KW-0119">Carbohydrate metabolism</keyword>
<dbReference type="InterPro" id="IPR006879">
    <property type="entry name" value="YdjC-like"/>
</dbReference>
<reference evidence="7" key="1">
    <citation type="journal article" date="2019" name="Int. J. Syst. Evol. Microbiol.">
        <title>The Global Catalogue of Microorganisms (GCM) 10K type strain sequencing project: providing services to taxonomists for standard genome sequencing and annotation.</title>
        <authorList>
            <consortium name="The Broad Institute Genomics Platform"/>
            <consortium name="The Broad Institute Genome Sequencing Center for Infectious Disease"/>
            <person name="Wu L."/>
            <person name="Ma J."/>
        </authorList>
    </citation>
    <scope>NUCLEOTIDE SEQUENCE [LARGE SCALE GENOMIC DNA]</scope>
    <source>
        <strain evidence="7">JCM 17926</strain>
    </source>
</reference>
<keyword evidence="2" id="KW-0479">Metal-binding</keyword>
<protein>
    <submittedName>
        <fullName evidence="6">Chitin disaccharide deacetylase</fullName>
    </submittedName>
</protein>